<dbReference type="Pfam" id="PF03705">
    <property type="entry name" value="CheR_N"/>
    <property type="match status" value="1"/>
</dbReference>
<dbReference type="InterPro" id="IPR029063">
    <property type="entry name" value="SAM-dependent_MTases_sf"/>
</dbReference>
<evidence type="ECO:0000256" key="1">
    <source>
        <dbReference type="ARBA" id="ARBA00001541"/>
    </source>
</evidence>
<dbReference type="PIRSF" id="PIRSF000410">
    <property type="entry name" value="CheR"/>
    <property type="match status" value="1"/>
</dbReference>
<evidence type="ECO:0000256" key="2">
    <source>
        <dbReference type="ARBA" id="ARBA00012534"/>
    </source>
</evidence>
<sequence>MDPLLNSIYNAQLTDEEFRRLSEFIYNESGIKMPPIKRIMLQSRLQKRLRELKMQTFKEYCDCVFSKAGQMSEIIHMLDVVSTNKTDFFREAVHFDFLTSDVLPSFHQNGTGNRVMKVWSAGCSSGEEPYTISIVLSDFAEKHPGFDFSILGTDLSTTILQKAVDAVYRIDRVEAIPLEMKKRHFLKSKDSVNQTVKLAPHIRKKVRFARLNFVDSTYDVGEMFDVVFCRNVLIYFDRPTQERVITKLCSRLKPGGYFFLGHSESIMNMDVPLVQVKPTIFKRV</sequence>
<dbReference type="RefSeq" id="WP_092437139.1">
    <property type="nucleotide sequence ID" value="NZ_FMYP01000018.1"/>
</dbReference>
<keyword evidence="5" id="KW-0949">S-adenosyl-L-methionine</keyword>
<dbReference type="EC" id="2.1.1.80" evidence="2"/>
<gene>
    <name evidence="7" type="ORF">SAMN05216323_10187</name>
</gene>
<dbReference type="InterPro" id="IPR022641">
    <property type="entry name" value="CheR_N"/>
</dbReference>
<dbReference type="AlphaFoldDB" id="A0A1G6J0H0"/>
<keyword evidence="8" id="KW-1185">Reference proteome</keyword>
<dbReference type="Proteomes" id="UP000199452">
    <property type="component" value="Unassembled WGS sequence"/>
</dbReference>
<dbReference type="EMBL" id="FMYP01000018">
    <property type="protein sequence ID" value="SDC12284.1"/>
    <property type="molecule type" value="Genomic_DNA"/>
</dbReference>
<dbReference type="SMART" id="SM00138">
    <property type="entry name" value="MeTrc"/>
    <property type="match status" value="1"/>
</dbReference>
<dbReference type="SUPFAM" id="SSF47757">
    <property type="entry name" value="Chemotaxis receptor methyltransferase CheR, N-terminal domain"/>
    <property type="match status" value="1"/>
</dbReference>
<dbReference type="PANTHER" id="PTHR24422">
    <property type="entry name" value="CHEMOTAXIS PROTEIN METHYLTRANSFERASE"/>
    <property type="match status" value="1"/>
</dbReference>
<evidence type="ECO:0000256" key="4">
    <source>
        <dbReference type="ARBA" id="ARBA00022679"/>
    </source>
</evidence>
<protein>
    <recommendedName>
        <fullName evidence="2">protein-glutamate O-methyltransferase</fullName>
        <ecNumber evidence="2">2.1.1.80</ecNumber>
    </recommendedName>
</protein>
<dbReference type="Pfam" id="PF01739">
    <property type="entry name" value="CheR"/>
    <property type="match status" value="1"/>
</dbReference>
<dbReference type="InterPro" id="IPR050903">
    <property type="entry name" value="Bact_Chemotaxis_MeTrfase"/>
</dbReference>
<dbReference type="InterPro" id="IPR000780">
    <property type="entry name" value="CheR_MeTrfase"/>
</dbReference>
<dbReference type="Gene3D" id="3.40.50.150">
    <property type="entry name" value="Vaccinia Virus protein VP39"/>
    <property type="match status" value="1"/>
</dbReference>
<evidence type="ECO:0000256" key="5">
    <source>
        <dbReference type="ARBA" id="ARBA00022691"/>
    </source>
</evidence>
<dbReference type="PROSITE" id="PS50123">
    <property type="entry name" value="CHER"/>
    <property type="match status" value="1"/>
</dbReference>
<organism evidence="7 8">
    <name type="scientific">Williamwhitmania taraxaci</name>
    <dbReference type="NCBI Taxonomy" id="1640674"/>
    <lineage>
        <taxon>Bacteria</taxon>
        <taxon>Pseudomonadati</taxon>
        <taxon>Bacteroidota</taxon>
        <taxon>Bacteroidia</taxon>
        <taxon>Bacteroidales</taxon>
        <taxon>Williamwhitmaniaceae</taxon>
        <taxon>Williamwhitmania</taxon>
    </lineage>
</organism>
<proteinExistence type="predicted"/>
<evidence type="ECO:0000256" key="3">
    <source>
        <dbReference type="ARBA" id="ARBA00022603"/>
    </source>
</evidence>
<accession>A0A1G6J0H0</accession>
<keyword evidence="4 7" id="KW-0808">Transferase</keyword>
<feature type="domain" description="CheR-type methyltransferase" evidence="6">
    <location>
        <begin position="6"/>
        <end position="284"/>
    </location>
</feature>
<evidence type="ECO:0000313" key="8">
    <source>
        <dbReference type="Proteomes" id="UP000199452"/>
    </source>
</evidence>
<evidence type="ECO:0000259" key="6">
    <source>
        <dbReference type="PROSITE" id="PS50123"/>
    </source>
</evidence>
<evidence type="ECO:0000313" key="7">
    <source>
        <dbReference type="EMBL" id="SDC12284.1"/>
    </source>
</evidence>
<dbReference type="InterPro" id="IPR036804">
    <property type="entry name" value="CheR_N_sf"/>
</dbReference>
<dbReference type="GO" id="GO:0032259">
    <property type="term" value="P:methylation"/>
    <property type="evidence" value="ECO:0007669"/>
    <property type="project" value="UniProtKB-KW"/>
</dbReference>
<dbReference type="STRING" id="1640674.SAMN05216323_10187"/>
<dbReference type="PRINTS" id="PR00996">
    <property type="entry name" value="CHERMTFRASE"/>
</dbReference>
<reference evidence="7 8" key="1">
    <citation type="submission" date="2016-09" db="EMBL/GenBank/DDBJ databases">
        <authorList>
            <person name="Capua I."/>
            <person name="De Benedictis P."/>
            <person name="Joannis T."/>
            <person name="Lombin L.H."/>
            <person name="Cattoli G."/>
        </authorList>
    </citation>
    <scope>NUCLEOTIDE SEQUENCE [LARGE SCALE GENOMIC DNA]</scope>
    <source>
        <strain evidence="7 8">A7P-90m</strain>
    </source>
</reference>
<dbReference type="Gene3D" id="1.10.155.10">
    <property type="entry name" value="Chemotaxis receptor methyltransferase CheR, N-terminal domain"/>
    <property type="match status" value="1"/>
</dbReference>
<dbReference type="OrthoDB" id="9816309at2"/>
<dbReference type="InterPro" id="IPR022642">
    <property type="entry name" value="CheR_C"/>
</dbReference>
<dbReference type="GO" id="GO:0008983">
    <property type="term" value="F:protein-glutamate O-methyltransferase activity"/>
    <property type="evidence" value="ECO:0007669"/>
    <property type="project" value="UniProtKB-EC"/>
</dbReference>
<dbReference type="PANTHER" id="PTHR24422:SF26">
    <property type="entry name" value="CHEMOTAXIS PROTEIN METHYLTRANSFERASE"/>
    <property type="match status" value="1"/>
</dbReference>
<comment type="catalytic activity">
    <reaction evidence="1">
        <text>L-glutamyl-[protein] + S-adenosyl-L-methionine = [protein]-L-glutamate 5-O-methyl ester + S-adenosyl-L-homocysteine</text>
        <dbReference type="Rhea" id="RHEA:24452"/>
        <dbReference type="Rhea" id="RHEA-COMP:10208"/>
        <dbReference type="Rhea" id="RHEA-COMP:10311"/>
        <dbReference type="ChEBI" id="CHEBI:29973"/>
        <dbReference type="ChEBI" id="CHEBI:57856"/>
        <dbReference type="ChEBI" id="CHEBI:59789"/>
        <dbReference type="ChEBI" id="CHEBI:82795"/>
        <dbReference type="EC" id="2.1.1.80"/>
    </reaction>
</comment>
<dbReference type="InterPro" id="IPR026024">
    <property type="entry name" value="Chemotaxis_MeTrfase_CheR"/>
</dbReference>
<dbReference type="SUPFAM" id="SSF53335">
    <property type="entry name" value="S-adenosyl-L-methionine-dependent methyltransferases"/>
    <property type="match status" value="1"/>
</dbReference>
<keyword evidence="3 7" id="KW-0489">Methyltransferase</keyword>
<name>A0A1G6J0H0_9BACT</name>